<evidence type="ECO:0000313" key="3">
    <source>
        <dbReference type="Proteomes" id="UP000814243"/>
    </source>
</evidence>
<feature type="region of interest" description="Disordered" evidence="1">
    <location>
        <begin position="100"/>
        <end position="123"/>
    </location>
</feature>
<gene>
    <name evidence="2" type="ORF">HF086_012257</name>
</gene>
<sequence>MDSSSSGTSGVKIITRRHLFNQLDEQNLPSINEKLEFLENYLLSTYGATEESKTLLKHKFSYFKTNIKQRWSKAHNMKETFLKNNDSWLDGTFEIPMLKKNHPGRPCKSFGESSERSKRRKTEEIRSVVEEEVIIHAAQVVLQKRGKRNASQILKDITNSPESAGEYKKSLSETKEDVAPLSKHF</sequence>
<dbReference type="Proteomes" id="UP000814243">
    <property type="component" value="Unassembled WGS sequence"/>
</dbReference>
<feature type="compositionally biased region" description="Basic and acidic residues" evidence="1">
    <location>
        <begin position="113"/>
        <end position="123"/>
    </location>
</feature>
<protein>
    <submittedName>
        <fullName evidence="2">Uncharacterized protein</fullName>
    </submittedName>
</protein>
<dbReference type="EMBL" id="JACEFF010000542">
    <property type="protein sequence ID" value="KAH9635588.1"/>
    <property type="molecule type" value="Genomic_DNA"/>
</dbReference>
<dbReference type="AlphaFoldDB" id="A0A922MFD2"/>
<organism evidence="2 3">
    <name type="scientific">Spodoptera exigua</name>
    <name type="common">Beet armyworm</name>
    <name type="synonym">Noctua fulgens</name>
    <dbReference type="NCBI Taxonomy" id="7107"/>
    <lineage>
        <taxon>Eukaryota</taxon>
        <taxon>Metazoa</taxon>
        <taxon>Ecdysozoa</taxon>
        <taxon>Arthropoda</taxon>
        <taxon>Hexapoda</taxon>
        <taxon>Insecta</taxon>
        <taxon>Pterygota</taxon>
        <taxon>Neoptera</taxon>
        <taxon>Endopterygota</taxon>
        <taxon>Lepidoptera</taxon>
        <taxon>Glossata</taxon>
        <taxon>Ditrysia</taxon>
        <taxon>Noctuoidea</taxon>
        <taxon>Noctuidae</taxon>
        <taxon>Amphipyrinae</taxon>
        <taxon>Spodoptera</taxon>
    </lineage>
</organism>
<comment type="caution">
    <text evidence="2">The sequence shown here is derived from an EMBL/GenBank/DDBJ whole genome shotgun (WGS) entry which is preliminary data.</text>
</comment>
<evidence type="ECO:0000313" key="2">
    <source>
        <dbReference type="EMBL" id="KAH9635588.1"/>
    </source>
</evidence>
<feature type="region of interest" description="Disordered" evidence="1">
    <location>
        <begin position="145"/>
        <end position="185"/>
    </location>
</feature>
<name>A0A922MFD2_SPOEX</name>
<accession>A0A922MFD2</accession>
<reference evidence="2" key="1">
    <citation type="journal article" date="2021" name="G3 (Bethesda)">
        <title>Genome and transcriptome analysis of the beet armyworm Spodoptera exigua reveals targets for pest control. .</title>
        <authorList>
            <person name="Simon S."/>
            <person name="Breeschoten T."/>
            <person name="Jansen H.J."/>
            <person name="Dirks R.P."/>
            <person name="Schranz M.E."/>
            <person name="Ros V.I.D."/>
        </authorList>
    </citation>
    <scope>NUCLEOTIDE SEQUENCE</scope>
    <source>
        <strain evidence="2">TB_SE_WUR_2020</strain>
    </source>
</reference>
<feature type="compositionally biased region" description="Polar residues" evidence="1">
    <location>
        <begin position="149"/>
        <end position="162"/>
    </location>
</feature>
<evidence type="ECO:0000256" key="1">
    <source>
        <dbReference type="SAM" id="MobiDB-lite"/>
    </source>
</evidence>
<proteinExistence type="predicted"/>
<feature type="compositionally biased region" description="Basic and acidic residues" evidence="1">
    <location>
        <begin position="165"/>
        <end position="178"/>
    </location>
</feature>